<dbReference type="RefSeq" id="WP_132883789.1">
    <property type="nucleotide sequence ID" value="NZ_JBBGZA010000001.1"/>
</dbReference>
<protein>
    <submittedName>
        <fullName evidence="4">Histidine-type phosphatase</fullName>
    </submittedName>
</protein>
<dbReference type="Gene3D" id="3.40.50.1240">
    <property type="entry name" value="Phosphoglycerate mutase-like"/>
    <property type="match status" value="2"/>
</dbReference>
<proteinExistence type="inferred from homology"/>
<dbReference type="CDD" id="cd07061">
    <property type="entry name" value="HP_HAP_like"/>
    <property type="match status" value="1"/>
</dbReference>
<accession>A0ABU8Q5B0</accession>
<evidence type="ECO:0000256" key="3">
    <source>
        <dbReference type="SAM" id="SignalP"/>
    </source>
</evidence>
<comment type="caution">
    <text evidence="4">The sequence shown here is derived from an EMBL/GenBank/DDBJ whole genome shotgun (WGS) entry which is preliminary data.</text>
</comment>
<evidence type="ECO:0000313" key="4">
    <source>
        <dbReference type="EMBL" id="MEJ5094925.1"/>
    </source>
</evidence>
<dbReference type="EMBL" id="JBBGZA010000001">
    <property type="protein sequence ID" value="MEJ5094925.1"/>
    <property type="molecule type" value="Genomic_DNA"/>
</dbReference>
<evidence type="ECO:0000313" key="5">
    <source>
        <dbReference type="Proteomes" id="UP001380365"/>
    </source>
</evidence>
<keyword evidence="3" id="KW-0732">Signal</keyword>
<dbReference type="Pfam" id="PF00328">
    <property type="entry name" value="His_Phos_2"/>
    <property type="match status" value="1"/>
</dbReference>
<dbReference type="InterPro" id="IPR033379">
    <property type="entry name" value="Acid_Pase_AS"/>
</dbReference>
<sequence length="419" mass="44399">MKLGSMLLSAVAAAVSCVPAAAQERPDLQLEKVVMVVRHGLRAPLADEAPVGTMARQPWPEWQVRESYLTERGYTGMRLLGAYDREAYAARGLFGAAGCPVPGAVRIRSSTAQRAIQSGKALAEGFAPGCGLTVEHGAPGDRDPIFDPRGAGMVTYDGAAAVAAIDRHTGGIQALAERHRAAFRTLEEILGCRGKGIARPCDILAEESVLKPAADPASFDFGGPIRTASGTAQVFLLEYAEGFDPARVGWGRATPEKIEQIGALHSLLFDVHVRAPYLAGRQSAVLGRRILSSLQDPSGAKLDLVVGHDNNLNAMAAVLGVTFKVDGYAENDATVGGALVFELLRNPGSAERYVRVAYQSQTLEQLRSLEPLSIATPPSYKTLAIAECAGGFQGMCTLQQFDALVRGRLAPLDGPARSR</sequence>
<organism evidence="4 5">
    <name type="scientific">Sphingomonas molluscorum</name>
    <dbReference type="NCBI Taxonomy" id="418184"/>
    <lineage>
        <taxon>Bacteria</taxon>
        <taxon>Pseudomonadati</taxon>
        <taxon>Pseudomonadota</taxon>
        <taxon>Alphaproteobacteria</taxon>
        <taxon>Sphingomonadales</taxon>
        <taxon>Sphingomonadaceae</taxon>
        <taxon>Sphingomonas</taxon>
    </lineage>
</organism>
<keyword evidence="5" id="KW-1185">Reference proteome</keyword>
<evidence type="ECO:0000256" key="2">
    <source>
        <dbReference type="ARBA" id="ARBA00022801"/>
    </source>
</evidence>
<dbReference type="PANTHER" id="PTHR11567">
    <property type="entry name" value="ACID PHOSPHATASE-RELATED"/>
    <property type="match status" value="1"/>
</dbReference>
<feature type="signal peptide" evidence="3">
    <location>
        <begin position="1"/>
        <end position="22"/>
    </location>
</feature>
<comment type="similarity">
    <text evidence="1">Belongs to the histidine acid phosphatase family.</text>
</comment>
<dbReference type="PANTHER" id="PTHR11567:SF110">
    <property type="entry name" value="2-PHOSPHOXYLOSE PHOSPHATASE 1"/>
    <property type="match status" value="1"/>
</dbReference>
<dbReference type="InterPro" id="IPR029033">
    <property type="entry name" value="His_PPase_superfam"/>
</dbReference>
<dbReference type="PROSITE" id="PS00616">
    <property type="entry name" value="HIS_ACID_PHOSPHAT_1"/>
    <property type="match status" value="1"/>
</dbReference>
<dbReference type="InterPro" id="IPR050645">
    <property type="entry name" value="Histidine_acid_phosphatase"/>
</dbReference>
<dbReference type="Proteomes" id="UP001380365">
    <property type="component" value="Unassembled WGS sequence"/>
</dbReference>
<name>A0ABU8Q5B0_9SPHN</name>
<dbReference type="SUPFAM" id="SSF53254">
    <property type="entry name" value="Phosphoglycerate mutase-like"/>
    <property type="match status" value="1"/>
</dbReference>
<dbReference type="InterPro" id="IPR000560">
    <property type="entry name" value="His_Pase_clade-2"/>
</dbReference>
<dbReference type="PROSITE" id="PS51257">
    <property type="entry name" value="PROKAR_LIPOPROTEIN"/>
    <property type="match status" value="1"/>
</dbReference>
<evidence type="ECO:0000256" key="1">
    <source>
        <dbReference type="ARBA" id="ARBA00005375"/>
    </source>
</evidence>
<gene>
    <name evidence="4" type="ORF">WH159_10290</name>
</gene>
<keyword evidence="2" id="KW-0378">Hydrolase</keyword>
<reference evidence="4 5" key="1">
    <citation type="submission" date="2023-12" db="EMBL/GenBank/DDBJ databases">
        <title>Gut-associated functions are favored during microbiome assembly across C. elegans life.</title>
        <authorList>
            <person name="Zimmermann J."/>
        </authorList>
    </citation>
    <scope>NUCLEOTIDE SEQUENCE [LARGE SCALE GENOMIC DNA]</scope>
    <source>
        <strain evidence="4 5">JUb134</strain>
    </source>
</reference>
<feature type="chain" id="PRO_5047221131" evidence="3">
    <location>
        <begin position="23"/>
        <end position="419"/>
    </location>
</feature>